<protein>
    <submittedName>
        <fullName evidence="1">Uncharacterized protein</fullName>
    </submittedName>
</protein>
<sequence>MHYAALGRPQDAGEFIAALQGRLRTSLDRFGQALAEGTTGGVAIVQKHGEP</sequence>
<gene>
    <name evidence="1" type="ORF">GCM10009864_24160</name>
</gene>
<proteinExistence type="predicted"/>
<dbReference type="EMBL" id="BAAARK010000006">
    <property type="protein sequence ID" value="GAA2657127.1"/>
    <property type="molecule type" value="Genomic_DNA"/>
</dbReference>
<evidence type="ECO:0000313" key="1">
    <source>
        <dbReference type="EMBL" id="GAA2657127.1"/>
    </source>
</evidence>
<evidence type="ECO:0000313" key="2">
    <source>
        <dbReference type="Proteomes" id="UP001500994"/>
    </source>
</evidence>
<reference evidence="2" key="1">
    <citation type="journal article" date="2019" name="Int. J. Syst. Evol. Microbiol.">
        <title>The Global Catalogue of Microorganisms (GCM) 10K type strain sequencing project: providing services to taxonomists for standard genome sequencing and annotation.</title>
        <authorList>
            <consortium name="The Broad Institute Genomics Platform"/>
            <consortium name="The Broad Institute Genome Sequencing Center for Infectious Disease"/>
            <person name="Wu L."/>
            <person name="Ma J."/>
        </authorList>
    </citation>
    <scope>NUCLEOTIDE SEQUENCE [LARGE SCALE GENOMIC DNA]</scope>
    <source>
        <strain evidence="2">JCM 16374</strain>
    </source>
</reference>
<comment type="caution">
    <text evidence="1">The sequence shown here is derived from an EMBL/GenBank/DDBJ whole genome shotgun (WGS) entry which is preliminary data.</text>
</comment>
<dbReference type="RefSeq" id="WP_344575113.1">
    <property type="nucleotide sequence ID" value="NZ_BAAARK010000006.1"/>
</dbReference>
<dbReference type="Proteomes" id="UP001500994">
    <property type="component" value="Unassembled WGS sequence"/>
</dbReference>
<accession>A0ABP6E3N5</accession>
<name>A0ABP6E3N5_9ACTN</name>
<keyword evidence="2" id="KW-1185">Reference proteome</keyword>
<organism evidence="1 2">
    <name type="scientific">Streptomyces lunalinharesii</name>
    <dbReference type="NCBI Taxonomy" id="333384"/>
    <lineage>
        <taxon>Bacteria</taxon>
        <taxon>Bacillati</taxon>
        <taxon>Actinomycetota</taxon>
        <taxon>Actinomycetes</taxon>
        <taxon>Kitasatosporales</taxon>
        <taxon>Streptomycetaceae</taxon>
        <taxon>Streptomyces</taxon>
    </lineage>
</organism>